<feature type="transmembrane region" description="Helical" evidence="6">
    <location>
        <begin position="306"/>
        <end position="335"/>
    </location>
</feature>
<keyword evidence="3 6" id="KW-0812">Transmembrane</keyword>
<evidence type="ECO:0000256" key="1">
    <source>
        <dbReference type="ARBA" id="ARBA00004651"/>
    </source>
</evidence>
<evidence type="ECO:0000313" key="9">
    <source>
        <dbReference type="EMBL" id="SDE00703.1"/>
    </source>
</evidence>
<sequence>MTPPLSLRLALREMRGGLSGFRVLVACLALGVFAMAAAGSMTRAIQEGLDADAQALLGGDLEVERRYRPPDDAQMALMREIATVAPTVDMRAMAIAPGDDGGRALVELKAVDDAYPLYGAMELTGGGALGDALARRNGAWGAVADPNLLSRLGLSVGDAVRVGEATVEIRDTIAREPDRVASLFSLGPRLMIHHDALPETALIQPGSLLTYDTMLRADRGVSAEAIRARLTEAFPEAGWRLRGTDAAAPGLTIFLENLTLYLTLVGLTALLVGGIGVANAARAYLQGRMTTIATLKCLGAPAGVIFRVYLIQIGLLAVLGVAIGLAAGVAAPFVAEALFGDWLPVRARVTVYPEPVLLALVSGLLVALVFAVWPLARARDIPALAIFQGMTAETRRWPRRRYLLGLAVALAALVALTVASAHEPRFAAVFVAGAAGALGLFGLAAVGVRSLARRAGPLARGRPGLRLALANLHRPGSATASVVLSLGLGLSVLVIVALIQGNLGRQIDERLPREAPSYFFIDVQPHQVDPLKALFAAQQGVGRTAFADMVRGRITRLDGIPVSEVDIHPDAQWAVRGDRGFTTGDTPPEDSTIVRGDWWPAGYDGPPLFSLTEDLADGFGLEIGDTLTVNILGREITGALANTRTVNWGSLRINFTFMVSPNALAGAPRTWIATVRVDDAHEAALERAVTDAFPNVSAIRVKSALESVRGILDTAARAITVAAAVTLAAGALVLAGAFAAGHARRVYESVVLKVVGATRGALLRGYLLEYGLLGLATGAIAAAVGTAGAWAVVVFVMKGDWVFLPGVVAATVGACVLLTLAAGYVGTWRALGASAAPHLRNE</sequence>
<dbReference type="Pfam" id="PF02687">
    <property type="entry name" value="FtsX"/>
    <property type="match status" value="2"/>
</dbReference>
<feature type="transmembrane region" description="Helical" evidence="6">
    <location>
        <begin position="402"/>
        <end position="421"/>
    </location>
</feature>
<dbReference type="Pfam" id="PF12704">
    <property type="entry name" value="MacB_PCD"/>
    <property type="match status" value="1"/>
</dbReference>
<keyword evidence="5 6" id="KW-0472">Membrane</keyword>
<gene>
    <name evidence="9" type="ORF">SAMN05421720_102345</name>
</gene>
<feature type="transmembrane region" description="Helical" evidence="6">
    <location>
        <begin position="355"/>
        <end position="376"/>
    </location>
</feature>
<dbReference type="InterPro" id="IPR038766">
    <property type="entry name" value="Membrane_comp_ABC_pdt"/>
</dbReference>
<proteinExistence type="predicted"/>
<feature type="domain" description="ABC3 transporter permease C-terminal" evidence="7">
    <location>
        <begin position="265"/>
        <end position="381"/>
    </location>
</feature>
<dbReference type="EMBL" id="FNAP01000002">
    <property type="protein sequence ID" value="SDE00703.1"/>
    <property type="molecule type" value="Genomic_DNA"/>
</dbReference>
<evidence type="ECO:0000256" key="4">
    <source>
        <dbReference type="ARBA" id="ARBA00022989"/>
    </source>
</evidence>
<keyword evidence="4 6" id="KW-1133">Transmembrane helix</keyword>
<evidence type="ECO:0000256" key="5">
    <source>
        <dbReference type="ARBA" id="ARBA00023136"/>
    </source>
</evidence>
<evidence type="ECO:0000256" key="6">
    <source>
        <dbReference type="SAM" id="Phobius"/>
    </source>
</evidence>
<name>A0A1G6ZEH7_9PROT</name>
<dbReference type="GO" id="GO:0005886">
    <property type="term" value="C:plasma membrane"/>
    <property type="evidence" value="ECO:0007669"/>
    <property type="project" value="UniProtKB-SubCell"/>
</dbReference>
<dbReference type="AlphaFoldDB" id="A0A1G6ZEH7"/>
<dbReference type="PANTHER" id="PTHR30287:SF1">
    <property type="entry name" value="INNER MEMBRANE PROTEIN"/>
    <property type="match status" value="1"/>
</dbReference>
<comment type="subcellular location">
    <subcellularLocation>
        <location evidence="1">Cell membrane</location>
        <topology evidence="1">Multi-pass membrane protein</topology>
    </subcellularLocation>
</comment>
<keyword evidence="10" id="KW-1185">Reference proteome</keyword>
<dbReference type="InterPro" id="IPR025857">
    <property type="entry name" value="MacB_PCD"/>
</dbReference>
<feature type="domain" description="ABC3 transporter permease C-terminal" evidence="7">
    <location>
        <begin position="721"/>
        <end position="833"/>
    </location>
</feature>
<feature type="transmembrane region" description="Helical" evidence="6">
    <location>
        <begin position="427"/>
        <end position="452"/>
    </location>
</feature>
<evidence type="ECO:0000259" key="8">
    <source>
        <dbReference type="Pfam" id="PF12704"/>
    </source>
</evidence>
<dbReference type="InterPro" id="IPR003838">
    <property type="entry name" value="ABC3_permease_C"/>
</dbReference>
<dbReference type="PANTHER" id="PTHR30287">
    <property type="entry name" value="MEMBRANE COMPONENT OF PREDICTED ABC SUPERFAMILY METABOLITE UPTAKE TRANSPORTER"/>
    <property type="match status" value="1"/>
</dbReference>
<reference evidence="9 10" key="1">
    <citation type="submission" date="2016-10" db="EMBL/GenBank/DDBJ databases">
        <authorList>
            <person name="de Groot N.N."/>
        </authorList>
    </citation>
    <scope>NUCLEOTIDE SEQUENCE [LARGE SCALE GENOMIC DNA]</scope>
    <source>
        <strain evidence="9 10">ATCC 700224</strain>
    </source>
</reference>
<feature type="domain" description="MacB-like periplasmic core" evidence="8">
    <location>
        <begin position="25"/>
        <end position="232"/>
    </location>
</feature>
<dbReference type="RefSeq" id="WP_342729105.1">
    <property type="nucleotide sequence ID" value="NZ_FNAP01000002.1"/>
</dbReference>
<keyword evidence="2" id="KW-1003">Cell membrane</keyword>
<dbReference type="STRING" id="69960.SAMN05421720_102345"/>
<feature type="transmembrane region" description="Helical" evidence="6">
    <location>
        <begin position="802"/>
        <end position="825"/>
    </location>
</feature>
<accession>A0A1G6ZEH7</accession>
<evidence type="ECO:0000313" key="10">
    <source>
        <dbReference type="Proteomes" id="UP000199412"/>
    </source>
</evidence>
<feature type="transmembrane region" description="Helical" evidence="6">
    <location>
        <begin position="260"/>
        <end position="285"/>
    </location>
</feature>
<dbReference type="Proteomes" id="UP000199412">
    <property type="component" value="Unassembled WGS sequence"/>
</dbReference>
<protein>
    <submittedName>
        <fullName evidence="9">Putative ABC transport system permease protein</fullName>
    </submittedName>
</protein>
<evidence type="ECO:0000259" key="7">
    <source>
        <dbReference type="Pfam" id="PF02687"/>
    </source>
</evidence>
<organism evidence="9 10">
    <name type="scientific">Rhodospira trueperi</name>
    <dbReference type="NCBI Taxonomy" id="69960"/>
    <lineage>
        <taxon>Bacteria</taxon>
        <taxon>Pseudomonadati</taxon>
        <taxon>Pseudomonadota</taxon>
        <taxon>Alphaproteobacteria</taxon>
        <taxon>Rhodospirillales</taxon>
        <taxon>Rhodospirillaceae</taxon>
        <taxon>Rhodospira</taxon>
    </lineage>
</organism>
<evidence type="ECO:0000256" key="3">
    <source>
        <dbReference type="ARBA" id="ARBA00022692"/>
    </source>
</evidence>
<feature type="transmembrane region" description="Helical" evidence="6">
    <location>
        <begin position="772"/>
        <end position="796"/>
    </location>
</feature>
<evidence type="ECO:0000256" key="2">
    <source>
        <dbReference type="ARBA" id="ARBA00022475"/>
    </source>
</evidence>
<feature type="transmembrane region" description="Helical" evidence="6">
    <location>
        <begin position="718"/>
        <end position="740"/>
    </location>
</feature>
<feature type="transmembrane region" description="Helical" evidence="6">
    <location>
        <begin position="482"/>
        <end position="503"/>
    </location>
</feature>